<keyword evidence="3" id="KW-1185">Reference proteome</keyword>
<proteinExistence type="predicted"/>
<keyword evidence="1" id="KW-0472">Membrane</keyword>
<evidence type="ECO:0000313" key="3">
    <source>
        <dbReference type="Proteomes" id="UP001162972"/>
    </source>
</evidence>
<accession>A0AAD6PNP8</accession>
<reference evidence="2 3" key="1">
    <citation type="journal article" date="2023" name="Int. J. Mol. Sci.">
        <title>De Novo Assembly and Annotation of 11 Diverse Shrub Willow (Salix) Genomes Reveals Novel Gene Organization in Sex-Linked Regions.</title>
        <authorList>
            <person name="Hyden B."/>
            <person name="Feng K."/>
            <person name="Yates T.B."/>
            <person name="Jawdy S."/>
            <person name="Cereghino C."/>
            <person name="Smart L.B."/>
            <person name="Muchero W."/>
        </authorList>
    </citation>
    <scope>NUCLEOTIDE SEQUENCE [LARGE SCALE GENOMIC DNA]</scope>
    <source>
        <tissue evidence="2">Shoot tip</tissue>
    </source>
</reference>
<name>A0AAD6PNP8_9ROSI</name>
<organism evidence="2 3">
    <name type="scientific">Salix udensis</name>
    <dbReference type="NCBI Taxonomy" id="889485"/>
    <lineage>
        <taxon>Eukaryota</taxon>
        <taxon>Viridiplantae</taxon>
        <taxon>Streptophyta</taxon>
        <taxon>Embryophyta</taxon>
        <taxon>Tracheophyta</taxon>
        <taxon>Spermatophyta</taxon>
        <taxon>Magnoliopsida</taxon>
        <taxon>eudicotyledons</taxon>
        <taxon>Gunneridae</taxon>
        <taxon>Pentapetalae</taxon>
        <taxon>rosids</taxon>
        <taxon>fabids</taxon>
        <taxon>Malpighiales</taxon>
        <taxon>Salicaceae</taxon>
        <taxon>Saliceae</taxon>
        <taxon>Salix</taxon>
    </lineage>
</organism>
<keyword evidence="1" id="KW-1133">Transmembrane helix</keyword>
<sequence>MEAQESCGRRWQFRIFLGFFLAVMVKTSPFLHGLHPRTFHHHLPHCKDHVAENYFSLEWWPIRTIYNLQNISLAHYRLFSMSSYVLALEDEEQRRRIR</sequence>
<keyword evidence="1" id="KW-0812">Transmembrane</keyword>
<gene>
    <name evidence="2" type="ORF">OIU84_000933</name>
</gene>
<protein>
    <submittedName>
        <fullName evidence="2">Uncharacterized protein</fullName>
    </submittedName>
</protein>
<evidence type="ECO:0000256" key="1">
    <source>
        <dbReference type="SAM" id="Phobius"/>
    </source>
</evidence>
<dbReference type="AlphaFoldDB" id="A0AAD6PNP8"/>
<feature type="transmembrane region" description="Helical" evidence="1">
    <location>
        <begin position="12"/>
        <end position="31"/>
    </location>
</feature>
<comment type="caution">
    <text evidence="2">The sequence shown here is derived from an EMBL/GenBank/DDBJ whole genome shotgun (WGS) entry which is preliminary data.</text>
</comment>
<dbReference type="Proteomes" id="UP001162972">
    <property type="component" value="Chromosome 18"/>
</dbReference>
<dbReference type="EMBL" id="JAPFFJ010000001">
    <property type="protein sequence ID" value="KAJ6435805.1"/>
    <property type="molecule type" value="Genomic_DNA"/>
</dbReference>
<evidence type="ECO:0000313" key="2">
    <source>
        <dbReference type="EMBL" id="KAJ6435805.1"/>
    </source>
</evidence>